<comment type="caution">
    <text evidence="1">The sequence shown here is derived from an EMBL/GenBank/DDBJ whole genome shotgun (WGS) entry which is preliminary data.</text>
</comment>
<dbReference type="Proteomes" id="UP000814243">
    <property type="component" value="Unassembled WGS sequence"/>
</dbReference>
<reference evidence="1" key="1">
    <citation type="journal article" date="2021" name="G3 (Bethesda)">
        <title>Genome and transcriptome analysis of the beet armyworm Spodoptera exigua reveals targets for pest control. .</title>
        <authorList>
            <person name="Simon S."/>
            <person name="Breeschoten T."/>
            <person name="Jansen H.J."/>
            <person name="Dirks R.P."/>
            <person name="Schranz M.E."/>
            <person name="Ros V.I.D."/>
        </authorList>
    </citation>
    <scope>NUCLEOTIDE SEQUENCE</scope>
    <source>
        <strain evidence="1">TB_SE_WUR_2020</strain>
    </source>
</reference>
<dbReference type="AlphaFoldDB" id="A0A922SPF9"/>
<dbReference type="EMBL" id="JACEFF010000005">
    <property type="protein sequence ID" value="KAH9645947.1"/>
    <property type="molecule type" value="Genomic_DNA"/>
</dbReference>
<accession>A0A922SPF9</accession>
<name>A0A922SPF9_SPOEX</name>
<sequence>MMALSWAKYCWPNEDWTHDSLLALHTTNKVLCGRHFASSQFYDDKRQKLSKFAVPDSTELDEVLAEKENILKQNIEQSASQLIPKIPF</sequence>
<protein>
    <recommendedName>
        <fullName evidence="3">THAP-type domain-containing protein</fullName>
    </recommendedName>
</protein>
<organism evidence="1 2">
    <name type="scientific">Spodoptera exigua</name>
    <name type="common">Beet armyworm</name>
    <name type="synonym">Noctua fulgens</name>
    <dbReference type="NCBI Taxonomy" id="7107"/>
    <lineage>
        <taxon>Eukaryota</taxon>
        <taxon>Metazoa</taxon>
        <taxon>Ecdysozoa</taxon>
        <taxon>Arthropoda</taxon>
        <taxon>Hexapoda</taxon>
        <taxon>Insecta</taxon>
        <taxon>Pterygota</taxon>
        <taxon>Neoptera</taxon>
        <taxon>Endopterygota</taxon>
        <taxon>Lepidoptera</taxon>
        <taxon>Glossata</taxon>
        <taxon>Ditrysia</taxon>
        <taxon>Noctuoidea</taxon>
        <taxon>Noctuidae</taxon>
        <taxon>Amphipyrinae</taxon>
        <taxon>Spodoptera</taxon>
    </lineage>
</organism>
<evidence type="ECO:0000313" key="2">
    <source>
        <dbReference type="Proteomes" id="UP000814243"/>
    </source>
</evidence>
<evidence type="ECO:0000313" key="1">
    <source>
        <dbReference type="EMBL" id="KAH9645947.1"/>
    </source>
</evidence>
<gene>
    <name evidence="1" type="ORF">HF086_011409</name>
</gene>
<proteinExistence type="predicted"/>
<evidence type="ECO:0008006" key="3">
    <source>
        <dbReference type="Google" id="ProtNLM"/>
    </source>
</evidence>